<dbReference type="PRINTS" id="PR01440">
    <property type="entry name" value="CELLSNTHASEB"/>
</dbReference>
<dbReference type="Gene3D" id="2.60.120.260">
    <property type="entry name" value="Galactose-binding domain-like"/>
    <property type="match status" value="2"/>
</dbReference>
<organism evidence="16 17">
    <name type="scientific">Shewanella surugensis</name>
    <dbReference type="NCBI Taxonomy" id="212020"/>
    <lineage>
        <taxon>Bacteria</taxon>
        <taxon>Pseudomonadati</taxon>
        <taxon>Pseudomonadota</taxon>
        <taxon>Gammaproteobacteria</taxon>
        <taxon>Alteromonadales</taxon>
        <taxon>Shewanellaceae</taxon>
        <taxon>Shewanella</taxon>
    </lineage>
</organism>
<evidence type="ECO:0000256" key="7">
    <source>
        <dbReference type="ARBA" id="ARBA00022475"/>
    </source>
</evidence>
<comment type="subcellular location">
    <subcellularLocation>
        <location evidence="2">Cell inner membrane</location>
        <topology evidence="2">Single-pass membrane protein</topology>
    </subcellularLocation>
</comment>
<evidence type="ECO:0000256" key="2">
    <source>
        <dbReference type="ARBA" id="ARBA00004377"/>
    </source>
</evidence>
<dbReference type="Proteomes" id="UP001203423">
    <property type="component" value="Unassembled WGS sequence"/>
</dbReference>
<keyword evidence="17" id="KW-1185">Reference proteome</keyword>
<keyword evidence="12 15" id="KW-1133">Transmembrane helix</keyword>
<comment type="caution">
    <text evidence="16">The sequence shown here is derived from an EMBL/GenBank/DDBJ whole genome shotgun (WGS) entry which is preliminary data.</text>
</comment>
<feature type="signal peptide" evidence="15">
    <location>
        <begin position="1"/>
        <end position="23"/>
    </location>
</feature>
<keyword evidence="9 15" id="KW-0973">c-di-GMP</keyword>
<evidence type="ECO:0000256" key="14">
    <source>
        <dbReference type="ARBA" id="ARBA00033444"/>
    </source>
</evidence>
<comment type="subunit">
    <text evidence="5 15">Tightly associated with the cellulose synthase catalytic subunit.</text>
</comment>
<evidence type="ECO:0000256" key="9">
    <source>
        <dbReference type="ARBA" id="ARBA00022636"/>
    </source>
</evidence>
<dbReference type="NCBIfam" id="NF008325">
    <property type="entry name" value="PRK11114.1-3"/>
    <property type="match status" value="1"/>
</dbReference>
<protein>
    <recommendedName>
        <fullName evidence="6 15">Cyclic di-GMP-binding protein</fullName>
    </recommendedName>
    <alternativeName>
        <fullName evidence="14 15">Cellulose synthase regulatory subunit</fullName>
    </alternativeName>
</protein>
<dbReference type="RefSeq" id="WP_248938926.1">
    <property type="nucleotide sequence ID" value="NZ_JAKIKS010000009.1"/>
</dbReference>
<dbReference type="PANTHER" id="PTHR39083">
    <property type="entry name" value="CYCLIC DI-GMP-BINDING PROTEIN"/>
    <property type="match status" value="1"/>
</dbReference>
<dbReference type="InterPro" id="IPR018513">
    <property type="entry name" value="Cell_synthase_bac"/>
</dbReference>
<dbReference type="NCBIfam" id="NF008323">
    <property type="entry name" value="PRK11114.1-1"/>
    <property type="match status" value="1"/>
</dbReference>
<keyword evidence="13 15" id="KW-0472">Membrane</keyword>
<evidence type="ECO:0000313" key="17">
    <source>
        <dbReference type="Proteomes" id="UP001203423"/>
    </source>
</evidence>
<accession>A0ABT0L8E0</accession>
<evidence type="ECO:0000256" key="15">
    <source>
        <dbReference type="RuleBase" id="RU365021"/>
    </source>
</evidence>
<comment type="pathway">
    <text evidence="3 15">Glycan metabolism; bacterial cellulose biosynthesis.</text>
</comment>
<evidence type="ECO:0000256" key="1">
    <source>
        <dbReference type="ARBA" id="ARBA00002057"/>
    </source>
</evidence>
<feature type="transmembrane region" description="Helical" evidence="15">
    <location>
        <begin position="715"/>
        <end position="736"/>
    </location>
</feature>
<keyword evidence="10 15" id="KW-0812">Transmembrane</keyword>
<evidence type="ECO:0000256" key="12">
    <source>
        <dbReference type="ARBA" id="ARBA00022989"/>
    </source>
</evidence>
<evidence type="ECO:0000256" key="4">
    <source>
        <dbReference type="ARBA" id="ARBA00010714"/>
    </source>
</evidence>
<dbReference type="Pfam" id="PF03170">
    <property type="entry name" value="BcsB"/>
    <property type="match status" value="1"/>
</dbReference>
<keyword evidence="11 15" id="KW-0135">Cellulose biosynthesis</keyword>
<dbReference type="InterPro" id="IPR003920">
    <property type="entry name" value="Cell_synth_B"/>
</dbReference>
<feature type="chain" id="PRO_5044954351" description="Cyclic di-GMP-binding protein" evidence="15">
    <location>
        <begin position="24"/>
        <end position="751"/>
    </location>
</feature>
<gene>
    <name evidence="16" type="primary">bcsB</name>
    <name evidence="16" type="ORF">L2764_03860</name>
</gene>
<keyword evidence="7 15" id="KW-1003">Cell membrane</keyword>
<evidence type="ECO:0000256" key="3">
    <source>
        <dbReference type="ARBA" id="ARBA00005186"/>
    </source>
</evidence>
<sequence>MIANQFINRIILLTFLTASPCFASHQVMDGVTSYPIVIEQQLPFSDLGDSRSISLIGSESVAYINFGSRLDEVVSKVSLNLDFISSPALLSLVSHLKVFLNDELMGVIPIKEGEQGSRVRYTIPFEPRFLSDFNQIRFEFIGHIHHTCSDPNDPSIWTEISQTSTLRLQVQKNQLRSDLSLLPAPFFDRRDFNGLSLPIIMGDEYDLETVRAAGVLASYFGVLADWRSIDFPLLFNELPQQHSIVLMTNNNKPDFFQDFPDAEDAVVQMITHPTNPYVKLLLIVGKDSQDLMRAVQGLVLGEQLLTGAMATIDKLQQVQKRQPYDAPQWLNTNRRVAFSELVDNQLSLQVEGRNPPAVQVNLRLPADLFTWQSRGIPLALNYHYSPPLEDDSGSRMSLLINNQFIEAFNLTKRGEGADEQRIRVPLIEDALGYFDRINIPAFKVGSNNRIAFKFSFASLTGGKCQSIQPSKQFAAVDASSTIDFSGFPHYIEMPNLRAFANSGYPFTRMADLSDTVVILPTQASKAELQTFINMMGFMGQYAGYPSINVALKESWSAKTLADKDVLSIGIIPQLQQRLIEQDEANFVLKASSRLLKLPIKNEQKSDYQWTIRSEGKQAPIDVISVNAEGHFAAIAGVQSPFDRHRSVVSILAKTPTDFKLVTEALNDKGKIQYIYGSVVIFKSNELASYNVGEHYYLGELPIWTLVLYHFSHYPILLALLAVLLVMIITIVLWRILRVVNKRRLAIKEADG</sequence>
<keyword evidence="8 15" id="KW-0997">Cell inner membrane</keyword>
<comment type="function">
    <text evidence="1 15">Binds the cellulose synthase activator, bis-(3'-5') cyclic diguanylic acid (c-di-GMP).</text>
</comment>
<keyword evidence="15" id="KW-0732">Signal</keyword>
<evidence type="ECO:0000256" key="10">
    <source>
        <dbReference type="ARBA" id="ARBA00022692"/>
    </source>
</evidence>
<proteinExistence type="inferred from homology"/>
<dbReference type="EMBL" id="JAKIKS010000009">
    <property type="protein sequence ID" value="MCL1123640.1"/>
    <property type="molecule type" value="Genomic_DNA"/>
</dbReference>
<evidence type="ECO:0000313" key="16">
    <source>
        <dbReference type="EMBL" id="MCL1123640.1"/>
    </source>
</evidence>
<dbReference type="PANTHER" id="PTHR39083:SF1">
    <property type="entry name" value="CYCLIC DI-GMP-BINDING PROTEIN"/>
    <property type="match status" value="1"/>
</dbReference>
<name>A0ABT0L8E0_9GAMM</name>
<evidence type="ECO:0000256" key="5">
    <source>
        <dbReference type="ARBA" id="ARBA00011437"/>
    </source>
</evidence>
<evidence type="ECO:0000256" key="8">
    <source>
        <dbReference type="ARBA" id="ARBA00022519"/>
    </source>
</evidence>
<evidence type="ECO:0000256" key="13">
    <source>
        <dbReference type="ARBA" id="ARBA00023136"/>
    </source>
</evidence>
<evidence type="ECO:0000256" key="6">
    <source>
        <dbReference type="ARBA" id="ARBA00021844"/>
    </source>
</evidence>
<comment type="similarity">
    <text evidence="4 15">Belongs to the AcsB/BcsB family.</text>
</comment>
<reference evidence="16 17" key="1">
    <citation type="submission" date="2022-01" db="EMBL/GenBank/DDBJ databases">
        <title>Whole genome-based taxonomy of the Shewanellaceae.</title>
        <authorList>
            <person name="Martin-Rodriguez A.J."/>
        </authorList>
    </citation>
    <scope>NUCLEOTIDE SEQUENCE [LARGE SCALE GENOMIC DNA]</scope>
    <source>
        <strain evidence="16 17">DSM 17177</strain>
    </source>
</reference>
<evidence type="ECO:0000256" key="11">
    <source>
        <dbReference type="ARBA" id="ARBA00022916"/>
    </source>
</evidence>